<feature type="non-terminal residue" evidence="2">
    <location>
        <position position="70"/>
    </location>
</feature>
<reference evidence="2 3" key="1">
    <citation type="journal article" date="2016" name="Mol. Biol. Evol.">
        <title>Comparative Genomics of Early-Diverging Mushroom-Forming Fungi Provides Insights into the Origins of Lignocellulose Decay Capabilities.</title>
        <authorList>
            <person name="Nagy L.G."/>
            <person name="Riley R."/>
            <person name="Tritt A."/>
            <person name="Adam C."/>
            <person name="Daum C."/>
            <person name="Floudas D."/>
            <person name="Sun H."/>
            <person name="Yadav J.S."/>
            <person name="Pangilinan J."/>
            <person name="Larsson K.H."/>
            <person name="Matsuura K."/>
            <person name="Barry K."/>
            <person name="Labutti K."/>
            <person name="Kuo R."/>
            <person name="Ohm R.A."/>
            <person name="Bhattacharya S.S."/>
            <person name="Shirouzu T."/>
            <person name="Yoshinaga Y."/>
            <person name="Martin F.M."/>
            <person name="Grigoriev I.V."/>
            <person name="Hibbett D.S."/>
        </authorList>
    </citation>
    <scope>NUCLEOTIDE SEQUENCE [LARGE SCALE GENOMIC DNA]</scope>
    <source>
        <strain evidence="2 3">CBS 109695</strain>
    </source>
</reference>
<dbReference type="EMBL" id="KV417691">
    <property type="protein sequence ID" value="KZP09867.1"/>
    <property type="molecule type" value="Genomic_DNA"/>
</dbReference>
<sequence length="70" mass="7399">MVSAGLPPCAPLSAALPGQCQPYSPPFASCASFVSLFLSMYICLPPSGVSPLCLLFVPPCLSRKFVRRPL</sequence>
<proteinExistence type="predicted"/>
<evidence type="ECO:0000313" key="3">
    <source>
        <dbReference type="Proteomes" id="UP000076532"/>
    </source>
</evidence>
<keyword evidence="1" id="KW-1133">Transmembrane helix</keyword>
<evidence type="ECO:0000256" key="1">
    <source>
        <dbReference type="SAM" id="Phobius"/>
    </source>
</evidence>
<organism evidence="2 3">
    <name type="scientific">Athelia psychrophila</name>
    <dbReference type="NCBI Taxonomy" id="1759441"/>
    <lineage>
        <taxon>Eukaryota</taxon>
        <taxon>Fungi</taxon>
        <taxon>Dikarya</taxon>
        <taxon>Basidiomycota</taxon>
        <taxon>Agaricomycotina</taxon>
        <taxon>Agaricomycetes</taxon>
        <taxon>Agaricomycetidae</taxon>
        <taxon>Atheliales</taxon>
        <taxon>Atheliaceae</taxon>
        <taxon>Athelia</taxon>
    </lineage>
</organism>
<feature type="transmembrane region" description="Helical" evidence="1">
    <location>
        <begin position="36"/>
        <end position="57"/>
    </location>
</feature>
<name>A0A165YSE2_9AGAM</name>
<dbReference type="AlphaFoldDB" id="A0A165YSE2"/>
<dbReference type="Proteomes" id="UP000076532">
    <property type="component" value="Unassembled WGS sequence"/>
</dbReference>
<gene>
    <name evidence="2" type="ORF">FIBSPDRAFT_873233</name>
</gene>
<keyword evidence="1" id="KW-0472">Membrane</keyword>
<evidence type="ECO:0000313" key="2">
    <source>
        <dbReference type="EMBL" id="KZP09867.1"/>
    </source>
</evidence>
<protein>
    <submittedName>
        <fullName evidence="2">Uncharacterized protein</fullName>
    </submittedName>
</protein>
<keyword evidence="3" id="KW-1185">Reference proteome</keyword>
<keyword evidence="1" id="KW-0812">Transmembrane</keyword>
<accession>A0A165YSE2</accession>